<accession>A0A0G9FBM9</accession>
<keyword evidence="2" id="KW-0547">Nucleotide-binding</keyword>
<keyword evidence="1" id="KW-0808">Transferase</keyword>
<evidence type="ECO:0000313" key="8">
    <source>
        <dbReference type="EMBL" id="KZU91749.1"/>
    </source>
</evidence>
<dbReference type="RefSeq" id="WP_003640371.1">
    <property type="nucleotide sequence ID" value="NZ_AP028153.1"/>
</dbReference>
<evidence type="ECO:0000259" key="6">
    <source>
        <dbReference type="SMART" id="SM00983"/>
    </source>
</evidence>
<dbReference type="SMART" id="SM00983">
    <property type="entry name" value="TPK_B1_binding"/>
    <property type="match status" value="1"/>
</dbReference>
<dbReference type="EMBL" id="LUXO01000022">
    <property type="protein sequence ID" value="KZV04203.1"/>
    <property type="molecule type" value="Genomic_DNA"/>
</dbReference>
<dbReference type="Gene3D" id="3.40.50.10240">
    <property type="entry name" value="Thiamin pyrophosphokinase, catalytic domain"/>
    <property type="match status" value="1"/>
</dbReference>
<evidence type="ECO:0000256" key="2">
    <source>
        <dbReference type="ARBA" id="ARBA00022741"/>
    </source>
</evidence>
<dbReference type="GO" id="GO:0009229">
    <property type="term" value="P:thiamine diphosphate biosynthetic process"/>
    <property type="evidence" value="ECO:0007669"/>
    <property type="project" value="InterPro"/>
</dbReference>
<keyword evidence="3 8" id="KW-0418">Kinase</keyword>
<dbReference type="InterPro" id="IPR007371">
    <property type="entry name" value="TPK_catalytic"/>
</dbReference>
<comment type="caution">
    <text evidence="8">The sequence shown here is derived from an EMBL/GenBank/DDBJ whole genome shotgun (WGS) entry which is preliminary data.</text>
</comment>
<dbReference type="OMA" id="ITYCPEG"/>
<protein>
    <recommendedName>
        <fullName evidence="5">Thiamine diphosphokinase</fullName>
        <ecNumber evidence="5">2.7.6.2</ecNumber>
    </recommendedName>
</protein>
<dbReference type="NCBIfam" id="TIGR01378">
    <property type="entry name" value="thi_PPkinase"/>
    <property type="match status" value="1"/>
</dbReference>
<feature type="domain" description="Thiamin pyrophosphokinase thiamin-binding" evidence="6">
    <location>
        <begin position="144"/>
        <end position="207"/>
    </location>
</feature>
<dbReference type="PANTHER" id="PTHR41299:SF1">
    <property type="entry name" value="THIAMINE PYROPHOSPHOKINASE"/>
    <property type="match status" value="1"/>
</dbReference>
<dbReference type="InterPro" id="IPR036759">
    <property type="entry name" value="TPK_catalytic_sf"/>
</dbReference>
<dbReference type="GO" id="GO:0016301">
    <property type="term" value="F:kinase activity"/>
    <property type="evidence" value="ECO:0007669"/>
    <property type="project" value="UniProtKB-KW"/>
</dbReference>
<dbReference type="Pfam" id="PF04263">
    <property type="entry name" value="TPK_catalytic"/>
    <property type="match status" value="1"/>
</dbReference>
<sequence>MATIVNLLVGGPTANYPADLTTIPGPWVGADRGALRLVKRGIQPVMVVGDFDSIDAAELQTVKDALVGAVVVKPDQDHTDTQLAIKSIFEQLQPDEVHLYGATGGRLDHLLANMWLVLDPVFRQWAPQIKLIDKQNSVRFFLPGDYQITKEADKRYLAFVPLMPMHLTLPDEKYQLDAAYNAYPISWASNEFSGNTGHFSFDAGVLAVIQSRDDSMADA</sequence>
<dbReference type="AlphaFoldDB" id="A0A0G9FBM9"/>
<dbReference type="Proteomes" id="UP000076882">
    <property type="component" value="Unassembled WGS sequence"/>
</dbReference>
<evidence type="ECO:0000313" key="9">
    <source>
        <dbReference type="EMBL" id="KZV04203.1"/>
    </source>
</evidence>
<evidence type="ECO:0000313" key="11">
    <source>
        <dbReference type="Proteomes" id="UP000076882"/>
    </source>
</evidence>
<dbReference type="KEGG" id="lpb:SH83_06755"/>
<dbReference type="SUPFAM" id="SSF63999">
    <property type="entry name" value="Thiamin pyrophosphokinase, catalytic domain"/>
    <property type="match status" value="1"/>
</dbReference>
<keyword evidence="4" id="KW-0067">ATP-binding</keyword>
<dbReference type="InterPro" id="IPR007373">
    <property type="entry name" value="Thiamin_PyroPKinase_B1-bd"/>
</dbReference>
<evidence type="ECO:0000313" key="12">
    <source>
        <dbReference type="Proteomes" id="UP000076989"/>
    </source>
</evidence>
<name>A0A0G9FBM9_LACPN</name>
<evidence type="ECO:0000313" key="10">
    <source>
        <dbReference type="Proteomes" id="UP000076872"/>
    </source>
</evidence>
<evidence type="ECO:0000313" key="7">
    <source>
        <dbReference type="EMBL" id="KZU07038.1"/>
    </source>
</evidence>
<dbReference type="EC" id="2.7.6.2" evidence="5"/>
<dbReference type="PATRIC" id="fig|1590.143.peg.2919"/>
<dbReference type="PANTHER" id="PTHR41299">
    <property type="entry name" value="THIAMINE PYROPHOSPHOKINASE"/>
    <property type="match status" value="1"/>
</dbReference>
<evidence type="ECO:0000256" key="3">
    <source>
        <dbReference type="ARBA" id="ARBA00022777"/>
    </source>
</evidence>
<dbReference type="EMBL" id="LUWI01000010">
    <property type="protein sequence ID" value="KZU07038.1"/>
    <property type="molecule type" value="Genomic_DNA"/>
</dbReference>
<dbReference type="Proteomes" id="UP000076872">
    <property type="component" value="Unassembled WGS sequence"/>
</dbReference>
<proteinExistence type="predicted"/>
<evidence type="ECO:0000256" key="4">
    <source>
        <dbReference type="ARBA" id="ARBA00022840"/>
    </source>
</evidence>
<dbReference type="GO" id="GO:0004788">
    <property type="term" value="F:thiamine diphosphokinase activity"/>
    <property type="evidence" value="ECO:0007669"/>
    <property type="project" value="UniProtKB-UniRule"/>
</dbReference>
<dbReference type="GO" id="GO:0030975">
    <property type="term" value="F:thiamine binding"/>
    <property type="evidence" value="ECO:0007669"/>
    <property type="project" value="InterPro"/>
</dbReference>
<dbReference type="Pfam" id="PF04265">
    <property type="entry name" value="TPK_B1_binding"/>
    <property type="match status" value="1"/>
</dbReference>
<organism evidence="8 11">
    <name type="scientific">Lactiplantibacillus plantarum</name>
    <name type="common">Lactobacillus plantarum</name>
    <dbReference type="NCBI Taxonomy" id="1590"/>
    <lineage>
        <taxon>Bacteria</taxon>
        <taxon>Bacillati</taxon>
        <taxon>Bacillota</taxon>
        <taxon>Bacilli</taxon>
        <taxon>Lactobacillales</taxon>
        <taxon>Lactobacillaceae</taxon>
        <taxon>Lactiplantibacillus</taxon>
    </lineage>
</organism>
<dbReference type="GO" id="GO:0005524">
    <property type="term" value="F:ATP binding"/>
    <property type="evidence" value="ECO:0007669"/>
    <property type="project" value="UniProtKB-KW"/>
</dbReference>
<evidence type="ECO:0000256" key="5">
    <source>
        <dbReference type="NCBIfam" id="TIGR01378"/>
    </source>
</evidence>
<dbReference type="InterPro" id="IPR053149">
    <property type="entry name" value="TPK"/>
</dbReference>
<evidence type="ECO:0000256" key="1">
    <source>
        <dbReference type="ARBA" id="ARBA00022679"/>
    </source>
</evidence>
<reference evidence="10 11" key="1">
    <citation type="submission" date="2016-03" db="EMBL/GenBank/DDBJ databases">
        <title>Comparative genomics of 54 Lactobacillus plantarum strains reveals genomic uncoupling from niche constraints.</title>
        <authorList>
            <person name="Martino M.E."/>
        </authorList>
    </citation>
    <scope>NUCLEOTIDE SEQUENCE [LARGE SCALE GENOMIC DNA]</scope>
    <source>
        <strain evidence="8 11">19.1</strain>
        <strain evidence="9 10">NAB2</strain>
        <strain evidence="7 12">Nizo2260</strain>
    </source>
</reference>
<dbReference type="GO" id="GO:0006772">
    <property type="term" value="P:thiamine metabolic process"/>
    <property type="evidence" value="ECO:0007669"/>
    <property type="project" value="UniProtKB-UniRule"/>
</dbReference>
<dbReference type="Proteomes" id="UP000076989">
    <property type="component" value="Unassembled WGS sequence"/>
</dbReference>
<dbReference type="InterPro" id="IPR006282">
    <property type="entry name" value="Thi_PPkinase"/>
</dbReference>
<dbReference type="EMBL" id="LUXM01000040">
    <property type="protein sequence ID" value="KZU91749.1"/>
    <property type="molecule type" value="Genomic_DNA"/>
</dbReference>
<dbReference type="CDD" id="cd07995">
    <property type="entry name" value="TPK"/>
    <property type="match status" value="1"/>
</dbReference>
<gene>
    <name evidence="8" type="ORF">Lp19_3035</name>
    <name evidence="9" type="ORF">NAB2_1130</name>
    <name evidence="7" type="ORF">Nizo2260_0579</name>
</gene>